<evidence type="ECO:0000256" key="2">
    <source>
        <dbReference type="ARBA" id="ARBA00022692"/>
    </source>
</evidence>
<feature type="transmembrane region" description="Helical" evidence="5">
    <location>
        <begin position="330"/>
        <end position="348"/>
    </location>
</feature>
<keyword evidence="2 5" id="KW-0812">Transmembrane</keyword>
<dbReference type="InterPro" id="IPR000620">
    <property type="entry name" value="EamA_dom"/>
</dbReference>
<dbReference type="PANTHER" id="PTHR23051">
    <property type="entry name" value="SOLUTE CARRIER FAMILY 35, MEMBER F5"/>
    <property type="match status" value="1"/>
</dbReference>
<feature type="transmembrane region" description="Helical" evidence="5">
    <location>
        <begin position="141"/>
        <end position="163"/>
    </location>
</feature>
<reference evidence="7" key="3">
    <citation type="submission" date="2025-07" db="EMBL/GenBank/DDBJ databases">
        <authorList>
            <consortium name="NCBI Genome Project"/>
        </authorList>
    </citation>
    <scope>NUCLEOTIDE SEQUENCE</scope>
    <source>
        <strain evidence="7">CBS432</strain>
    </source>
</reference>
<dbReference type="Pfam" id="PF00892">
    <property type="entry name" value="EamA"/>
    <property type="match status" value="1"/>
</dbReference>
<dbReference type="SUPFAM" id="SSF103481">
    <property type="entry name" value="Multidrug resistance efflux transporter EmrE"/>
    <property type="match status" value="1"/>
</dbReference>
<feature type="transmembrane region" description="Helical" evidence="5">
    <location>
        <begin position="276"/>
        <end position="295"/>
    </location>
</feature>
<feature type="domain" description="EamA" evidence="6">
    <location>
        <begin position="121"/>
        <end position="190"/>
    </location>
</feature>
<evidence type="ECO:0000256" key="1">
    <source>
        <dbReference type="ARBA" id="ARBA00004141"/>
    </source>
</evidence>
<feature type="transmembrane region" description="Helical" evidence="5">
    <location>
        <begin position="175"/>
        <end position="193"/>
    </location>
</feature>
<dbReference type="PANTHER" id="PTHR23051:SF0">
    <property type="entry name" value="SOLUTE CARRIER FAMILY 35 MEMBER F5"/>
    <property type="match status" value="1"/>
</dbReference>
<reference evidence="7" key="2">
    <citation type="submission" date="2020-01" db="EMBL/GenBank/DDBJ databases">
        <title>Population-level Yeast Reference Genomes.</title>
        <authorList>
            <person name="Yue J.-X."/>
        </authorList>
    </citation>
    <scope>NUCLEOTIDE SEQUENCE</scope>
    <source>
        <strain evidence="7">CBS432</strain>
    </source>
</reference>
<keyword evidence="3 5" id="KW-1133">Transmembrane helix</keyword>
<comment type="subcellular location">
    <subcellularLocation>
        <location evidence="1">Membrane</location>
        <topology evidence="1">Multi-pass membrane protein</topology>
    </subcellularLocation>
</comment>
<feature type="transmembrane region" description="Helical" evidence="5">
    <location>
        <begin position="47"/>
        <end position="66"/>
    </location>
</feature>
<dbReference type="AlphaFoldDB" id="A0A8B8UPG8"/>
<feature type="transmembrane region" description="Helical" evidence="5">
    <location>
        <begin position="117"/>
        <end position="135"/>
    </location>
</feature>
<evidence type="ECO:0000256" key="3">
    <source>
        <dbReference type="ARBA" id="ARBA00022989"/>
    </source>
</evidence>
<dbReference type="RefSeq" id="XP_033765653.1">
    <property type="nucleotide sequence ID" value="XM_033909762.1"/>
</dbReference>
<accession>A0A8B8UPG8</accession>
<feature type="transmembrane region" description="Helical" evidence="5">
    <location>
        <begin position="12"/>
        <end position="35"/>
    </location>
</feature>
<feature type="transmembrane region" description="Helical" evidence="5">
    <location>
        <begin position="199"/>
        <end position="221"/>
    </location>
</feature>
<dbReference type="KEGG" id="spao:SPAR_D06210"/>
<dbReference type="OrthoDB" id="1436450at2759"/>
<dbReference type="GO" id="GO:0000329">
    <property type="term" value="C:fungal-type vacuole membrane"/>
    <property type="evidence" value="ECO:0007669"/>
    <property type="project" value="TreeGrafter"/>
</dbReference>
<dbReference type="GeneID" id="54629867"/>
<dbReference type="InterPro" id="IPR037185">
    <property type="entry name" value="EmrE-like"/>
</dbReference>
<evidence type="ECO:0000259" key="6">
    <source>
        <dbReference type="Pfam" id="PF00892"/>
    </source>
</evidence>
<reference evidence="7" key="1">
    <citation type="journal article" date="2017" name="Nat. Genet.">
        <title>Contrasting evolutionary genome dynamics between domesticated and wild yeasts.</title>
        <authorList>
            <person name="Yue J.X."/>
            <person name="Li J."/>
            <person name="Aigrain L."/>
            <person name="Hallin J."/>
            <person name="Persson K."/>
            <person name="Oliver K."/>
            <person name="Bergstrom A."/>
            <person name="Coupland P."/>
            <person name="Warringer J."/>
            <person name="Lagomarsino M.C."/>
            <person name="Fischer G."/>
            <person name="Durbin R."/>
            <person name="Liti G."/>
        </authorList>
    </citation>
    <scope>NUCLEOTIDE SEQUENCE</scope>
    <source>
        <strain evidence="7">CBS432</strain>
    </source>
</reference>
<feature type="transmembrane region" description="Helical" evidence="5">
    <location>
        <begin position="304"/>
        <end position="324"/>
    </location>
</feature>
<proteinExistence type="predicted"/>
<evidence type="ECO:0000256" key="5">
    <source>
        <dbReference type="SAM" id="Phobius"/>
    </source>
</evidence>
<feature type="transmembrane region" description="Helical" evidence="5">
    <location>
        <begin position="241"/>
        <end position="264"/>
    </location>
</feature>
<dbReference type="PROSITE" id="PS51257">
    <property type="entry name" value="PROKAR_LIPOPROTEIN"/>
    <property type="match status" value="1"/>
</dbReference>
<dbReference type="VEuPathDB" id="FungiDB:SPAR_D06210"/>
<organism evidence="7">
    <name type="scientific">Saccharomyces paradoxus</name>
    <name type="common">Yeast</name>
    <name type="synonym">Saccharomyces douglasii</name>
    <dbReference type="NCBI Taxonomy" id="27291"/>
    <lineage>
        <taxon>Eukaryota</taxon>
        <taxon>Fungi</taxon>
        <taxon>Dikarya</taxon>
        <taxon>Ascomycota</taxon>
        <taxon>Saccharomycotina</taxon>
        <taxon>Saccharomycetes</taxon>
        <taxon>Saccharomycetales</taxon>
        <taxon>Saccharomycetaceae</taxon>
        <taxon>Saccharomyces</taxon>
    </lineage>
</organism>
<keyword evidence="4 5" id="KW-0472">Membrane</keyword>
<reference evidence="7" key="4">
    <citation type="submission" date="2025-08" db="UniProtKB">
        <authorList>
            <consortium name="RefSeq"/>
        </authorList>
    </citation>
    <scope>IDENTIFICATION</scope>
    <source>
        <strain evidence="7">CBS432</strain>
    </source>
</reference>
<evidence type="ECO:0000313" key="7">
    <source>
        <dbReference type="RefSeq" id="XP_033765653.1"/>
    </source>
</evidence>
<name>A0A8B8UPG8_SACPA</name>
<gene>
    <name evidence="7" type="primary">THI74</name>
    <name evidence="7" type="ORF">SPAR_D06210</name>
</gene>
<sequence>MNRVGIDVDHMVGILLLAVVVVFWVGASCLTNELFETNAYNKPFFLTYLNISLFALYLAPDLWRIIQLRRKSLHERTDRTLPIQTQESFSELLPLINSGSSNSSNSSSLVDMRVKDTMRLSVLFCVLWFVANLAANSALSYTTVASSTILSSTSSFFTLFLATSLGIETFSMKKLLGLFVSLFGIILIVMQSSKQQDSVSASSFLVGNTLALLGSFGYSVYTTLLKYEISSKGLQLDIQMFLGYVGIFTFLLFWPVLIILDITHLETFELPSDPRIFFLVMLNCIIIFVSDFFWCKALILTSPLVVTIGLTFTIPLAMFADFVWQNASFTPWYIVGVFFIFISFLLVNHRGESAVEKRCTTVEKEPILDP</sequence>
<evidence type="ECO:0000256" key="4">
    <source>
        <dbReference type="ARBA" id="ARBA00023136"/>
    </source>
</evidence>
<protein>
    <submittedName>
        <fullName evidence="7">Thi74p</fullName>
    </submittedName>
</protein>